<dbReference type="InterPro" id="IPR006674">
    <property type="entry name" value="HD_domain"/>
</dbReference>
<dbReference type="Proteomes" id="UP000318186">
    <property type="component" value="Unassembled WGS sequence"/>
</dbReference>
<evidence type="ECO:0000313" key="2">
    <source>
        <dbReference type="EMBL" id="TWG04529.1"/>
    </source>
</evidence>
<comment type="caution">
    <text evidence="2">The sequence shown here is derived from an EMBL/GenBank/DDBJ whole genome shotgun (WGS) entry which is preliminary data.</text>
</comment>
<organism evidence="2 3">
    <name type="scientific">Streptomyces brevispora</name>
    <dbReference type="NCBI Taxonomy" id="887462"/>
    <lineage>
        <taxon>Bacteria</taxon>
        <taxon>Bacillati</taxon>
        <taxon>Actinomycetota</taxon>
        <taxon>Actinomycetes</taxon>
        <taxon>Kitasatosporales</taxon>
        <taxon>Streptomycetaceae</taxon>
        <taxon>Streptomyces</taxon>
    </lineage>
</organism>
<sequence>MVTTNDSAQPIMRCWPGLKAHCLGQRGCKFPGRAESNAQGIPLGHVMSMNGSMAKWACSVAEAELRESLPRRWMHSQGVARRAAELTELLGGDADLLASAAVLHDVGYAPRLAATGFHPLDGARFLRDDHAADERLVRLVANHSLALLEAEERGLRGDLEAEFPLLDDHRLVDALVYCDMTTTPDGNGTSAEGRLEEIMDRYGADSLVGRFIRRASSDILAAVGRVEAALAAQPR</sequence>
<dbReference type="AlphaFoldDB" id="A0A561UYW4"/>
<name>A0A561UYW4_9ACTN</name>
<accession>A0A561UYW4</accession>
<protein>
    <submittedName>
        <fullName evidence="2">HD domain-containing protein</fullName>
    </submittedName>
</protein>
<dbReference type="CDD" id="cd00077">
    <property type="entry name" value="HDc"/>
    <property type="match status" value="1"/>
</dbReference>
<proteinExistence type="predicted"/>
<dbReference type="EMBL" id="VIWW01000001">
    <property type="protein sequence ID" value="TWG04529.1"/>
    <property type="molecule type" value="Genomic_DNA"/>
</dbReference>
<evidence type="ECO:0000259" key="1">
    <source>
        <dbReference type="Pfam" id="PF01966"/>
    </source>
</evidence>
<dbReference type="Gene3D" id="1.10.3210.10">
    <property type="entry name" value="Hypothetical protein af1432"/>
    <property type="match status" value="1"/>
</dbReference>
<feature type="domain" description="HD" evidence="1">
    <location>
        <begin position="73"/>
        <end position="150"/>
    </location>
</feature>
<evidence type="ECO:0000313" key="3">
    <source>
        <dbReference type="Proteomes" id="UP000318186"/>
    </source>
</evidence>
<dbReference type="Pfam" id="PF01966">
    <property type="entry name" value="HD"/>
    <property type="match status" value="1"/>
</dbReference>
<reference evidence="2 3" key="1">
    <citation type="submission" date="2019-06" db="EMBL/GenBank/DDBJ databases">
        <title>Sequencing the genomes of 1000 actinobacteria strains.</title>
        <authorList>
            <person name="Klenk H.-P."/>
        </authorList>
    </citation>
    <scope>NUCLEOTIDE SEQUENCE [LARGE SCALE GENOMIC DNA]</scope>
    <source>
        <strain evidence="2 3">DSM 42059</strain>
    </source>
</reference>
<gene>
    <name evidence="2" type="ORF">FHX80_112982</name>
</gene>
<dbReference type="InterPro" id="IPR003607">
    <property type="entry name" value="HD/PDEase_dom"/>
</dbReference>
<dbReference type="SUPFAM" id="SSF109604">
    <property type="entry name" value="HD-domain/PDEase-like"/>
    <property type="match status" value="1"/>
</dbReference>